<feature type="active site" description="Nucleophile; for GATase activity" evidence="10">
    <location>
        <position position="2"/>
    </location>
</feature>
<dbReference type="InterPro" id="IPR001347">
    <property type="entry name" value="SIS_dom"/>
</dbReference>
<evidence type="ECO:0000256" key="10">
    <source>
        <dbReference type="HAMAP-Rule" id="MF_00164"/>
    </source>
</evidence>
<comment type="subcellular location">
    <subcellularLocation>
        <location evidence="2 10">Cytoplasm</location>
    </subcellularLocation>
</comment>
<comment type="catalytic activity">
    <reaction evidence="1 10">
        <text>D-fructose 6-phosphate + L-glutamine = D-glucosamine 6-phosphate + L-glutamate</text>
        <dbReference type="Rhea" id="RHEA:13237"/>
        <dbReference type="ChEBI" id="CHEBI:29985"/>
        <dbReference type="ChEBI" id="CHEBI:58359"/>
        <dbReference type="ChEBI" id="CHEBI:58725"/>
        <dbReference type="ChEBI" id="CHEBI:61527"/>
        <dbReference type="EC" id="2.6.1.16"/>
    </reaction>
</comment>
<evidence type="ECO:0000256" key="8">
    <source>
        <dbReference type="ARBA" id="ARBA00022737"/>
    </source>
</evidence>
<dbReference type="EC" id="2.6.1.16" evidence="3 10"/>
<dbReference type="AlphaFoldDB" id="F6DQU3"/>
<evidence type="ECO:0000259" key="11">
    <source>
        <dbReference type="PROSITE" id="PS51278"/>
    </source>
</evidence>
<keyword evidence="5 10" id="KW-0963">Cytoplasm</keyword>
<dbReference type="FunFam" id="3.60.20.10:FF:000006">
    <property type="entry name" value="Glutamine--fructose-6-phosphate aminotransferase [isomerizing]"/>
    <property type="match status" value="1"/>
</dbReference>
<evidence type="ECO:0000256" key="9">
    <source>
        <dbReference type="ARBA" id="ARBA00022962"/>
    </source>
</evidence>
<evidence type="ECO:0000256" key="2">
    <source>
        <dbReference type="ARBA" id="ARBA00004496"/>
    </source>
</evidence>
<feature type="domain" description="Glutamine amidotransferase type-2" evidence="11">
    <location>
        <begin position="2"/>
        <end position="217"/>
    </location>
</feature>
<keyword evidence="14" id="KW-1185">Reference proteome</keyword>
<dbReference type="EMBL" id="CP002780">
    <property type="protein sequence ID" value="AEG58667.1"/>
    <property type="molecule type" value="Genomic_DNA"/>
</dbReference>
<dbReference type="PANTHER" id="PTHR10937">
    <property type="entry name" value="GLUCOSAMINE--FRUCTOSE-6-PHOSPHATE AMINOTRANSFERASE, ISOMERIZING"/>
    <property type="match status" value="1"/>
</dbReference>
<dbReference type="SUPFAM" id="SSF56235">
    <property type="entry name" value="N-terminal nucleophile aminohydrolases (Ntn hydrolases)"/>
    <property type="match status" value="1"/>
</dbReference>
<dbReference type="GO" id="GO:0006047">
    <property type="term" value="P:UDP-N-acetylglucosamine metabolic process"/>
    <property type="evidence" value="ECO:0007669"/>
    <property type="project" value="TreeGrafter"/>
</dbReference>
<dbReference type="CDD" id="cd05008">
    <property type="entry name" value="SIS_GlmS_GlmD_1"/>
    <property type="match status" value="1"/>
</dbReference>
<reference evidence="14" key="1">
    <citation type="submission" date="2011-05" db="EMBL/GenBank/DDBJ databases">
        <title>Complete sequence of Desulfotomaculum ruminis DSM 2154.</title>
        <authorList>
            <person name="Lucas S."/>
            <person name="Copeland A."/>
            <person name="Lapidus A."/>
            <person name="Cheng J.-F."/>
            <person name="Goodwin L."/>
            <person name="Pitluck S."/>
            <person name="Lu M."/>
            <person name="Detter J.C."/>
            <person name="Han C."/>
            <person name="Tapia R."/>
            <person name="Land M."/>
            <person name="Hauser L."/>
            <person name="Kyrpides N."/>
            <person name="Ivanova N."/>
            <person name="Mikhailova N."/>
            <person name="Pagani I."/>
            <person name="Stams A.J.M."/>
            <person name="Plugge C.M."/>
            <person name="Muyzer G."/>
            <person name="Kuever J."/>
            <person name="Parshina S.N."/>
            <person name="Ivanova A.E."/>
            <person name="Nazina T.N."/>
            <person name="Brambilla E."/>
            <person name="Spring S."/>
            <person name="Klenk H.-P."/>
            <person name="Woyke T."/>
        </authorList>
    </citation>
    <scope>NUCLEOTIDE SEQUENCE [LARGE SCALE GENOMIC DNA]</scope>
    <source>
        <strain evidence="14">ATCC 23193 / DSM 2154 / NCIB 8452 / DL</strain>
    </source>
</reference>
<dbReference type="CDD" id="cd00714">
    <property type="entry name" value="GFAT"/>
    <property type="match status" value="1"/>
</dbReference>
<evidence type="ECO:0000256" key="4">
    <source>
        <dbReference type="ARBA" id="ARBA00016090"/>
    </source>
</evidence>
<dbReference type="Pfam" id="PF01380">
    <property type="entry name" value="SIS"/>
    <property type="match status" value="2"/>
</dbReference>
<dbReference type="InterPro" id="IPR046348">
    <property type="entry name" value="SIS_dom_sf"/>
</dbReference>
<dbReference type="KEGG" id="dru:Desru_0370"/>
<evidence type="ECO:0000256" key="5">
    <source>
        <dbReference type="ARBA" id="ARBA00022490"/>
    </source>
</evidence>
<keyword evidence="8" id="KW-0677">Repeat</keyword>
<evidence type="ECO:0000256" key="1">
    <source>
        <dbReference type="ARBA" id="ARBA00001031"/>
    </source>
</evidence>
<dbReference type="Proteomes" id="UP000009234">
    <property type="component" value="Chromosome"/>
</dbReference>
<dbReference type="GO" id="GO:0097367">
    <property type="term" value="F:carbohydrate derivative binding"/>
    <property type="evidence" value="ECO:0007669"/>
    <property type="project" value="InterPro"/>
</dbReference>
<evidence type="ECO:0000256" key="3">
    <source>
        <dbReference type="ARBA" id="ARBA00012916"/>
    </source>
</evidence>
<keyword evidence="7 10" id="KW-0808">Transferase</keyword>
<dbReference type="PROSITE" id="PS51278">
    <property type="entry name" value="GATASE_TYPE_2"/>
    <property type="match status" value="1"/>
</dbReference>
<dbReference type="InterPro" id="IPR029055">
    <property type="entry name" value="Ntn_hydrolases_N"/>
</dbReference>
<dbReference type="GO" id="GO:0005829">
    <property type="term" value="C:cytosol"/>
    <property type="evidence" value="ECO:0007669"/>
    <property type="project" value="TreeGrafter"/>
</dbReference>
<dbReference type="GO" id="GO:0006002">
    <property type="term" value="P:fructose 6-phosphate metabolic process"/>
    <property type="evidence" value="ECO:0007669"/>
    <property type="project" value="TreeGrafter"/>
</dbReference>
<dbReference type="PANTHER" id="PTHR10937:SF0">
    <property type="entry name" value="GLUTAMINE--FRUCTOSE-6-PHOSPHATE TRANSAMINASE (ISOMERIZING)"/>
    <property type="match status" value="1"/>
</dbReference>
<accession>F6DQU3</accession>
<comment type="subunit">
    <text evidence="10">Homodimer.</text>
</comment>
<dbReference type="HAMAP" id="MF_00164">
    <property type="entry name" value="GlmS"/>
    <property type="match status" value="1"/>
</dbReference>
<dbReference type="Pfam" id="PF13522">
    <property type="entry name" value="GATase_6"/>
    <property type="match status" value="1"/>
</dbReference>
<dbReference type="OrthoDB" id="106547at2"/>
<evidence type="ECO:0000256" key="7">
    <source>
        <dbReference type="ARBA" id="ARBA00022679"/>
    </source>
</evidence>
<evidence type="ECO:0000313" key="13">
    <source>
        <dbReference type="EMBL" id="AEG58667.1"/>
    </source>
</evidence>
<feature type="domain" description="SIS" evidence="12">
    <location>
        <begin position="286"/>
        <end position="425"/>
    </location>
</feature>
<dbReference type="InterPro" id="IPR017932">
    <property type="entry name" value="GATase_2_dom"/>
</dbReference>
<dbReference type="CDD" id="cd05009">
    <property type="entry name" value="SIS_GlmS_GlmD_2"/>
    <property type="match status" value="1"/>
</dbReference>
<dbReference type="FunFam" id="3.40.50.10490:FF:000001">
    <property type="entry name" value="Glutamine--fructose-6-phosphate aminotransferase [isomerizing]"/>
    <property type="match status" value="1"/>
</dbReference>
<dbReference type="InterPro" id="IPR035490">
    <property type="entry name" value="GlmS/FrlB_SIS"/>
</dbReference>
<feature type="initiator methionine" description="Removed" evidence="10">
    <location>
        <position position="1"/>
    </location>
</feature>
<dbReference type="GO" id="GO:0046349">
    <property type="term" value="P:amino sugar biosynthetic process"/>
    <property type="evidence" value="ECO:0007669"/>
    <property type="project" value="UniProtKB-ARBA"/>
</dbReference>
<proteinExistence type="inferred from homology"/>
<gene>
    <name evidence="10" type="primary">glmS</name>
    <name evidence="13" type="ordered locus">Desru_0370</name>
</gene>
<dbReference type="NCBIfam" id="TIGR01135">
    <property type="entry name" value="glmS"/>
    <property type="match status" value="1"/>
</dbReference>
<protein>
    <recommendedName>
        <fullName evidence="4 10">Glutamine--fructose-6-phosphate aminotransferase [isomerizing]</fullName>
        <ecNumber evidence="3 10">2.6.1.16</ecNumber>
    </recommendedName>
    <alternativeName>
        <fullName evidence="10">D-fructose-6-phosphate amidotransferase</fullName>
    </alternativeName>
    <alternativeName>
        <fullName evidence="10">GFAT</fullName>
    </alternativeName>
    <alternativeName>
        <fullName evidence="10">Glucosamine-6-phosphate synthase</fullName>
    </alternativeName>
    <alternativeName>
        <fullName evidence="10">Hexosephosphate aminotransferase</fullName>
    </alternativeName>
    <alternativeName>
        <fullName evidence="10">L-glutamine--D-fructose-6-phosphate amidotransferase</fullName>
    </alternativeName>
</protein>
<dbReference type="GO" id="GO:0004360">
    <property type="term" value="F:glutamine-fructose-6-phosphate transaminase (isomerizing) activity"/>
    <property type="evidence" value="ECO:0007669"/>
    <property type="project" value="UniProtKB-UniRule"/>
</dbReference>
<name>F6DQU3_DESRL</name>
<feature type="domain" description="SIS" evidence="12">
    <location>
        <begin position="458"/>
        <end position="599"/>
    </location>
</feature>
<dbReference type="FunFam" id="3.40.50.10490:FF:000002">
    <property type="entry name" value="Glutamine--fructose-6-phosphate aminotransferase [isomerizing]"/>
    <property type="match status" value="1"/>
</dbReference>
<dbReference type="STRING" id="696281.Desru_0370"/>
<sequence>MCGVVGYVGLRPATPVIVEGLKKLEYRGYDSSGVAVLDKDGLKVEKKMGRLSELEKALNGKVLDATIGIGHTRWATHGRPSDVNAHPHTSNDGKIAVVHNGIIENYLQLREWLSSMGHVFKSETDTEVIPHLIEHFYNGDLIEAVQKTVSHLEGSYAIMAISIDQPGRIVAVRQDMPMVVGLGQGENLLASDIPALLKYTRQCYLLNDGDVVELRADQVIIRDVTGKIVQKDIFEVTWDAEEAEKGGYEHFMLKEIHEQPRVIRDTLKGRISHQGDKVILDEINLTPQQIKGIKKIIVTACGTAYHAGLVGKYIIEQLVRIPVEVDIASEFRYRDPIVDKDTLVVVVSQSGETADTLAALREARRRGARVVAITNVIASSVAREADDIIYTWAGPEISVASTKAYTTQLVALYLLALYLAQERNTLAAGNITEILNELKAIYTKAQEVLDNEQPIKEFAEKYHQAEDTFFIGRGLDYAVALEGSLKLKEISYIHAEAYAAGELKHGTLALIVENIPVIALATQKSLFEKMVSNIKEVKARDASVIALAMEGHTEVEKVADQVIYIPKTHQVLAPILTVIPLQLLAYYMSVCRGCDVDKPRNLAKSVTVE</sequence>
<dbReference type="PROSITE" id="PS51464">
    <property type="entry name" value="SIS"/>
    <property type="match status" value="2"/>
</dbReference>
<dbReference type="Gene3D" id="3.60.20.10">
    <property type="entry name" value="Glutamine Phosphoribosylpyrophosphate, subunit 1, domain 1"/>
    <property type="match status" value="1"/>
</dbReference>
<dbReference type="Gene3D" id="3.40.50.10490">
    <property type="entry name" value="Glucose-6-phosphate isomerase like protein, domain 1"/>
    <property type="match status" value="2"/>
</dbReference>
<reference evidence="13 14" key="2">
    <citation type="journal article" date="2012" name="Stand. Genomic Sci.">
        <title>Complete genome sequence of the sulfate-reducing firmicute Desulfotomaculum ruminis type strain (DL(T)).</title>
        <authorList>
            <person name="Spring S."/>
            <person name="Visser M."/>
            <person name="Lu M."/>
            <person name="Copeland A."/>
            <person name="Lapidus A."/>
            <person name="Lucas S."/>
            <person name="Cheng J.F."/>
            <person name="Han C."/>
            <person name="Tapia R."/>
            <person name="Goodwin L.A."/>
            <person name="Pitluck S."/>
            <person name="Ivanova N."/>
            <person name="Land M."/>
            <person name="Hauser L."/>
            <person name="Larimer F."/>
            <person name="Rohde M."/>
            <person name="Goker M."/>
            <person name="Detter J.C."/>
            <person name="Kyrpides N.C."/>
            <person name="Woyke T."/>
            <person name="Schaap P.J."/>
            <person name="Plugge C.M."/>
            <person name="Muyzer G."/>
            <person name="Kuever J."/>
            <person name="Pereira I.A."/>
            <person name="Parshina S.N."/>
            <person name="Bernier-Latmani R."/>
            <person name="Stams A.J."/>
            <person name="Klenk H.P."/>
        </authorList>
    </citation>
    <scope>NUCLEOTIDE SEQUENCE [LARGE SCALE GENOMIC DNA]</scope>
    <source>
        <strain evidence="14">ATCC 23193 / DSM 2154 / NCIB 8452 / DL</strain>
    </source>
</reference>
<keyword evidence="9" id="KW-0315">Glutamine amidotransferase</keyword>
<dbReference type="InterPro" id="IPR047084">
    <property type="entry name" value="GFAT_N"/>
</dbReference>
<dbReference type="GO" id="GO:0005975">
    <property type="term" value="P:carbohydrate metabolic process"/>
    <property type="evidence" value="ECO:0007669"/>
    <property type="project" value="UniProtKB-UniRule"/>
</dbReference>
<dbReference type="GO" id="GO:0006487">
    <property type="term" value="P:protein N-linked glycosylation"/>
    <property type="evidence" value="ECO:0007669"/>
    <property type="project" value="TreeGrafter"/>
</dbReference>
<keyword evidence="6 10" id="KW-0032">Aminotransferase</keyword>
<dbReference type="SUPFAM" id="SSF53697">
    <property type="entry name" value="SIS domain"/>
    <property type="match status" value="1"/>
</dbReference>
<feature type="active site" description="For Fru-6P isomerization activity" evidence="10">
    <location>
        <position position="604"/>
    </location>
</feature>
<dbReference type="InterPro" id="IPR005855">
    <property type="entry name" value="GFAT"/>
</dbReference>
<dbReference type="HOGENOM" id="CLU_012520_5_2_9"/>
<organism evidence="13 14">
    <name type="scientific">Desulforamulus ruminis (strain ATCC 23193 / DSM 2154 / NCIMB 8452 / DL)</name>
    <name type="common">Desulfotomaculum ruminis</name>
    <dbReference type="NCBI Taxonomy" id="696281"/>
    <lineage>
        <taxon>Bacteria</taxon>
        <taxon>Bacillati</taxon>
        <taxon>Bacillota</taxon>
        <taxon>Clostridia</taxon>
        <taxon>Eubacteriales</taxon>
        <taxon>Peptococcaceae</taxon>
        <taxon>Desulforamulus</taxon>
    </lineage>
</organism>
<evidence type="ECO:0000256" key="6">
    <source>
        <dbReference type="ARBA" id="ARBA00022576"/>
    </source>
</evidence>
<comment type="function">
    <text evidence="10">Catalyzes the first step in hexosamine metabolism, converting fructose-6P into glucosamine-6P using glutamine as a nitrogen source.</text>
</comment>
<dbReference type="RefSeq" id="WP_013840442.1">
    <property type="nucleotide sequence ID" value="NC_015589.1"/>
</dbReference>
<evidence type="ECO:0000259" key="12">
    <source>
        <dbReference type="PROSITE" id="PS51464"/>
    </source>
</evidence>
<dbReference type="InterPro" id="IPR035466">
    <property type="entry name" value="GlmS/AgaS_SIS"/>
</dbReference>
<dbReference type="NCBIfam" id="NF001484">
    <property type="entry name" value="PRK00331.1"/>
    <property type="match status" value="1"/>
</dbReference>
<evidence type="ECO:0000313" key="14">
    <source>
        <dbReference type="Proteomes" id="UP000009234"/>
    </source>
</evidence>
<dbReference type="eggNOG" id="COG0449">
    <property type="taxonomic scope" value="Bacteria"/>
</dbReference>